<dbReference type="InterPro" id="IPR023214">
    <property type="entry name" value="HAD_sf"/>
</dbReference>
<sequence length="269" mass="29864">MPLNVPGLLVPFHLLVNPRLIVPHIVVKDIRQIDFRALKKAGYRGAVFDKDNCLTLPHHDTLIPELQDSWRECREVFGEGNILVVSNSAGTKQRDAGGILAESVSYHLGVPVLRHASLKPSYACIKGIRAYFASLQAPRTDSELIIVGDRIFTDVVLANRMRSNPSSPGPLAIWMTRVWKKEGTFMRWMEGRLVRAVEAWSEPIGSSGLGSRFRDGDEGGQDMNLRRFVKDDEVEGEAKVGGSKHEGAAVLGIEAGGIGRWVWERMKRS</sequence>
<dbReference type="AlphaFoldDB" id="A0A0C3BYT0"/>
<dbReference type="OrthoDB" id="198652at2759"/>
<organism evidence="1 2">
    <name type="scientific">Piloderma croceum (strain F 1598)</name>
    <dbReference type="NCBI Taxonomy" id="765440"/>
    <lineage>
        <taxon>Eukaryota</taxon>
        <taxon>Fungi</taxon>
        <taxon>Dikarya</taxon>
        <taxon>Basidiomycota</taxon>
        <taxon>Agaricomycotina</taxon>
        <taxon>Agaricomycetes</taxon>
        <taxon>Agaricomycetidae</taxon>
        <taxon>Atheliales</taxon>
        <taxon>Atheliaceae</taxon>
        <taxon>Piloderma</taxon>
    </lineage>
</organism>
<dbReference type="FunCoup" id="A0A0C3BYT0">
    <property type="interactions" value="209"/>
</dbReference>
<dbReference type="EMBL" id="KN832994">
    <property type="protein sequence ID" value="KIM82547.1"/>
    <property type="molecule type" value="Genomic_DNA"/>
</dbReference>
<dbReference type="HOGENOM" id="CLU_056221_1_0_1"/>
<dbReference type="InParanoid" id="A0A0C3BYT0"/>
<protein>
    <submittedName>
        <fullName evidence="1">Uncharacterized protein</fullName>
    </submittedName>
</protein>
<evidence type="ECO:0000313" key="1">
    <source>
        <dbReference type="EMBL" id="KIM82547.1"/>
    </source>
</evidence>
<dbReference type="Pfam" id="PF09419">
    <property type="entry name" value="PGP_phosphatase"/>
    <property type="match status" value="1"/>
</dbReference>
<dbReference type="Proteomes" id="UP000054166">
    <property type="component" value="Unassembled WGS sequence"/>
</dbReference>
<keyword evidence="2" id="KW-1185">Reference proteome</keyword>
<dbReference type="NCBIfam" id="TIGR01668">
    <property type="entry name" value="YqeG_hyp_ppase"/>
    <property type="match status" value="1"/>
</dbReference>
<dbReference type="STRING" id="765440.A0A0C3BYT0"/>
<dbReference type="GO" id="GO:0008962">
    <property type="term" value="F:phosphatidylglycerophosphatase activity"/>
    <property type="evidence" value="ECO:0007669"/>
    <property type="project" value="InterPro"/>
</dbReference>
<dbReference type="Gene3D" id="3.40.50.1000">
    <property type="entry name" value="HAD superfamily/HAD-like"/>
    <property type="match status" value="1"/>
</dbReference>
<reference evidence="2" key="2">
    <citation type="submission" date="2015-01" db="EMBL/GenBank/DDBJ databases">
        <title>Evolutionary Origins and Diversification of the Mycorrhizal Mutualists.</title>
        <authorList>
            <consortium name="DOE Joint Genome Institute"/>
            <consortium name="Mycorrhizal Genomics Consortium"/>
            <person name="Kohler A."/>
            <person name="Kuo A."/>
            <person name="Nagy L.G."/>
            <person name="Floudas D."/>
            <person name="Copeland A."/>
            <person name="Barry K.W."/>
            <person name="Cichocki N."/>
            <person name="Veneault-Fourrey C."/>
            <person name="LaButti K."/>
            <person name="Lindquist E.A."/>
            <person name="Lipzen A."/>
            <person name="Lundell T."/>
            <person name="Morin E."/>
            <person name="Murat C."/>
            <person name="Riley R."/>
            <person name="Ohm R."/>
            <person name="Sun H."/>
            <person name="Tunlid A."/>
            <person name="Henrissat B."/>
            <person name="Grigoriev I.V."/>
            <person name="Hibbett D.S."/>
            <person name="Martin F."/>
        </authorList>
    </citation>
    <scope>NUCLEOTIDE SEQUENCE [LARGE SCALE GENOMIC DNA]</scope>
    <source>
        <strain evidence="2">F 1598</strain>
    </source>
</reference>
<evidence type="ECO:0000313" key="2">
    <source>
        <dbReference type="Proteomes" id="UP000054166"/>
    </source>
</evidence>
<accession>A0A0C3BYT0</accession>
<gene>
    <name evidence="1" type="ORF">PILCRDRAFT_70627</name>
</gene>
<dbReference type="InterPro" id="IPR027706">
    <property type="entry name" value="PGP_Pase"/>
</dbReference>
<name>A0A0C3BYT0_PILCF</name>
<reference evidence="1 2" key="1">
    <citation type="submission" date="2014-04" db="EMBL/GenBank/DDBJ databases">
        <authorList>
            <consortium name="DOE Joint Genome Institute"/>
            <person name="Kuo A."/>
            <person name="Tarkka M."/>
            <person name="Buscot F."/>
            <person name="Kohler A."/>
            <person name="Nagy L.G."/>
            <person name="Floudas D."/>
            <person name="Copeland A."/>
            <person name="Barry K.W."/>
            <person name="Cichocki N."/>
            <person name="Veneault-Fourrey C."/>
            <person name="LaButti K."/>
            <person name="Lindquist E.A."/>
            <person name="Lipzen A."/>
            <person name="Lundell T."/>
            <person name="Morin E."/>
            <person name="Murat C."/>
            <person name="Sun H."/>
            <person name="Tunlid A."/>
            <person name="Henrissat B."/>
            <person name="Grigoriev I.V."/>
            <person name="Hibbett D.S."/>
            <person name="Martin F."/>
            <person name="Nordberg H.P."/>
            <person name="Cantor M.N."/>
            <person name="Hua S.X."/>
        </authorList>
    </citation>
    <scope>NUCLEOTIDE SEQUENCE [LARGE SCALE GENOMIC DNA]</scope>
    <source>
        <strain evidence="1 2">F 1598</strain>
    </source>
</reference>
<dbReference type="InterPro" id="IPR010021">
    <property type="entry name" value="PGPP1/Gep4"/>
</dbReference>
<proteinExistence type="predicted"/>